<comment type="pathway">
    <text evidence="2">Cell wall biogenesis; lipoteichoic acid biosynthesis.</text>
</comment>
<evidence type="ECO:0000313" key="11">
    <source>
        <dbReference type="Proteomes" id="UP000515823"/>
    </source>
</evidence>
<keyword evidence="5 8" id="KW-1133">Transmembrane helix</keyword>
<feature type="transmembrane region" description="Helical" evidence="8">
    <location>
        <begin position="68"/>
        <end position="89"/>
    </location>
</feature>
<dbReference type="PANTHER" id="PTHR47371:SF3">
    <property type="entry name" value="PHOSPHOGLYCEROL TRANSFERASE I"/>
    <property type="match status" value="1"/>
</dbReference>
<dbReference type="Gene3D" id="3.40.720.10">
    <property type="entry name" value="Alkaline Phosphatase, subunit A"/>
    <property type="match status" value="1"/>
</dbReference>
<feature type="transmembrane region" description="Helical" evidence="8">
    <location>
        <begin position="179"/>
        <end position="205"/>
    </location>
</feature>
<evidence type="ECO:0000313" key="10">
    <source>
        <dbReference type="EMBL" id="QNM06249.1"/>
    </source>
</evidence>
<dbReference type="Gene3D" id="3.30.1120.170">
    <property type="match status" value="1"/>
</dbReference>
<evidence type="ECO:0000256" key="1">
    <source>
        <dbReference type="ARBA" id="ARBA00004651"/>
    </source>
</evidence>
<dbReference type="AlphaFoldDB" id="A0A7G9G617"/>
<dbReference type="RefSeq" id="WP_249303647.1">
    <property type="nucleotide sequence ID" value="NZ_CP060634.1"/>
</dbReference>
<evidence type="ECO:0000256" key="6">
    <source>
        <dbReference type="ARBA" id="ARBA00023136"/>
    </source>
</evidence>
<dbReference type="InterPro" id="IPR017850">
    <property type="entry name" value="Alkaline_phosphatase_core_sf"/>
</dbReference>
<feature type="transmembrane region" description="Helical" evidence="8">
    <location>
        <begin position="140"/>
        <end position="167"/>
    </location>
</feature>
<reference evidence="10 11" key="1">
    <citation type="submission" date="2020-08" db="EMBL/GenBank/DDBJ databases">
        <authorList>
            <person name="Liu C."/>
            <person name="Sun Q."/>
        </authorList>
    </citation>
    <scope>NUCLEOTIDE SEQUENCE [LARGE SCALE GENOMIC DNA]</scope>
    <source>
        <strain evidence="10 11">NSJ-38</strain>
    </source>
</reference>
<dbReference type="Proteomes" id="UP000515823">
    <property type="component" value="Chromosome"/>
</dbReference>
<keyword evidence="3" id="KW-1003">Cell membrane</keyword>
<feature type="region of interest" description="Disordered" evidence="7">
    <location>
        <begin position="256"/>
        <end position="297"/>
    </location>
</feature>
<name>A0A7G9G617_9FIRM</name>
<keyword evidence="4 8" id="KW-0812">Transmembrane</keyword>
<dbReference type="CDD" id="cd16015">
    <property type="entry name" value="LTA_synthase"/>
    <property type="match status" value="1"/>
</dbReference>
<evidence type="ECO:0000256" key="3">
    <source>
        <dbReference type="ARBA" id="ARBA00022475"/>
    </source>
</evidence>
<dbReference type="InterPro" id="IPR000917">
    <property type="entry name" value="Sulfatase_N"/>
</dbReference>
<feature type="domain" description="Sulfatase N-terminal" evidence="9">
    <location>
        <begin position="352"/>
        <end position="646"/>
    </location>
</feature>
<evidence type="ECO:0000256" key="2">
    <source>
        <dbReference type="ARBA" id="ARBA00004936"/>
    </source>
</evidence>
<dbReference type="PANTHER" id="PTHR47371">
    <property type="entry name" value="LIPOTEICHOIC ACID SYNTHASE"/>
    <property type="match status" value="1"/>
</dbReference>
<evidence type="ECO:0000256" key="7">
    <source>
        <dbReference type="SAM" id="MobiDB-lite"/>
    </source>
</evidence>
<feature type="transmembrane region" description="Helical" evidence="8">
    <location>
        <begin position="33"/>
        <end position="53"/>
    </location>
</feature>
<keyword evidence="11" id="KW-1185">Reference proteome</keyword>
<dbReference type="InterPro" id="IPR050448">
    <property type="entry name" value="OpgB/LTA_synthase_biosynth"/>
</dbReference>
<proteinExistence type="predicted"/>
<dbReference type="EMBL" id="CP060634">
    <property type="protein sequence ID" value="QNM06249.1"/>
    <property type="molecule type" value="Genomic_DNA"/>
</dbReference>
<keyword evidence="6 8" id="KW-0472">Membrane</keyword>
<protein>
    <submittedName>
        <fullName evidence="10">LTA synthase family protein</fullName>
    </submittedName>
</protein>
<organism evidence="10 11">
    <name type="scientific">Qiania dongpingensis</name>
    <dbReference type="NCBI Taxonomy" id="2763669"/>
    <lineage>
        <taxon>Bacteria</taxon>
        <taxon>Bacillati</taxon>
        <taxon>Bacillota</taxon>
        <taxon>Clostridia</taxon>
        <taxon>Lachnospirales</taxon>
        <taxon>Lachnospiraceae</taxon>
        <taxon>Qiania</taxon>
    </lineage>
</organism>
<dbReference type="GO" id="GO:0005886">
    <property type="term" value="C:plasma membrane"/>
    <property type="evidence" value="ECO:0007669"/>
    <property type="project" value="UniProtKB-SubCell"/>
</dbReference>
<feature type="compositionally biased region" description="Polar residues" evidence="7">
    <location>
        <begin position="258"/>
        <end position="297"/>
    </location>
</feature>
<dbReference type="SUPFAM" id="SSF53649">
    <property type="entry name" value="Alkaline phosphatase-like"/>
    <property type="match status" value="1"/>
</dbReference>
<evidence type="ECO:0000259" key="9">
    <source>
        <dbReference type="Pfam" id="PF00884"/>
    </source>
</evidence>
<gene>
    <name evidence="10" type="ORF">H9Q78_03605</name>
</gene>
<evidence type="ECO:0000256" key="4">
    <source>
        <dbReference type="ARBA" id="ARBA00022692"/>
    </source>
</evidence>
<comment type="subcellular location">
    <subcellularLocation>
        <location evidence="1">Cell membrane</location>
        <topology evidence="1">Multi-pass membrane protein</topology>
    </subcellularLocation>
</comment>
<dbReference type="KEGG" id="qdo:H9Q78_03605"/>
<dbReference type="Pfam" id="PF00884">
    <property type="entry name" value="Sulfatase"/>
    <property type="match status" value="1"/>
</dbReference>
<evidence type="ECO:0000256" key="5">
    <source>
        <dbReference type="ARBA" id="ARBA00022989"/>
    </source>
</evidence>
<accession>A0A7G9G617</accession>
<feature type="transmembrane region" description="Helical" evidence="8">
    <location>
        <begin position="96"/>
        <end position="120"/>
    </location>
</feature>
<evidence type="ECO:0000256" key="8">
    <source>
        <dbReference type="SAM" id="Phobius"/>
    </source>
</evidence>
<sequence length="742" mass="83264">MIEHSRTGVNRGRYEYGSIGEEPRRRGRRPRGILGLLSALGPILYFPMMLFYLEMAFHIYMGESLKYIPVWLFFSISLGFFLSLFAINFSFRVNRIITYVITILFSVVFCVEMMCKKILAQYYQLFSIAKTAAGNKLTDYMSAIVQGIVKNLFGLLLMVLPIIFIYVIGRNFYNFKRKYIGLTGVVVGAVVVTHLLGLLVIHLPWKGDYTPKNLYATDTNVDDQVEQLGVMNMLRLDLKHSLFGVKKKLNDDFENPTFAANNTKPSSEGSTNGESDAVGTNTNTLPNGVTANTDTSPNVMNVDLETLAANAPNDDVAWLCKYFNSVTPTNKNQYTGMFKGYNVIFLSAEGFDQYVIDKEKTPTLYKLTHEGFVFNNFYSPLHYTSTSGGECQNLLGLYPKNGGEIIMQDSGDKGTNWYFSLAQQLNRAGYASMGFHANGNMYNRLNSHTNLGYKWIQGDSGLDLELNSNGKKIWPQSDLYCMEQTVDKYLSSSQPFNVYYMTISGHMPYDFESNAVSVKNRDMVADSGYSEKTQGYLAANYELDKALEYLLKRLEEAGIADKTLIVMAPDHIPYFDVDTIEELAGKSFSSGDATALQQSLNESMITDYDLYKNSLIIWSASMKEPVQVDKICGQVDILPTISNLLGLEYDSRMLSGTDILSDSQPLVAFSSGCWKTDAGFYNRYTGEFTLAEGVTMDDAQKEEYVAAMKKVVNNRRALSEIIMANDAYSYIFPNTKNSSSVQ</sequence>